<dbReference type="OrthoDB" id="5860606at2759"/>
<proteinExistence type="predicted"/>
<reference evidence="1 2" key="1">
    <citation type="submission" date="2014-10" db="EMBL/GenBank/DDBJ databases">
        <title>Draft genome of the hookworm Ancylostoma caninum.</title>
        <authorList>
            <person name="Mitreva M."/>
        </authorList>
    </citation>
    <scope>NUCLEOTIDE SEQUENCE [LARGE SCALE GENOMIC DNA]</scope>
    <source>
        <strain evidence="1 2">Baltimore</strain>
    </source>
</reference>
<dbReference type="EMBL" id="JOJR01000459">
    <property type="protein sequence ID" value="RCN37565.1"/>
    <property type="molecule type" value="Genomic_DNA"/>
</dbReference>
<name>A0A368G3K1_ANCCA</name>
<protein>
    <submittedName>
        <fullName evidence="1">Uncharacterized protein</fullName>
    </submittedName>
</protein>
<evidence type="ECO:0000313" key="1">
    <source>
        <dbReference type="EMBL" id="RCN37565.1"/>
    </source>
</evidence>
<dbReference type="Proteomes" id="UP000252519">
    <property type="component" value="Unassembled WGS sequence"/>
</dbReference>
<comment type="caution">
    <text evidence="1">The sequence shown here is derived from an EMBL/GenBank/DDBJ whole genome shotgun (WGS) entry which is preliminary data.</text>
</comment>
<sequence>MQNFSLADQRADFWKLRIVRQCANAPKVYLFPSLLEWLNERPQLVLNAALVKRELQLDIEVPGELEGSERRCSSSQANSDPLTLFIGGYTTSRPSSKDIVNYLQRSYAELYRRHGQGRSRELVSLIDASLLLNEASFARRISEENKYEHDLLQLHRNQPGNDKWDNYKTSVMIRLSSGGVPSPELVEAATVTRLMCDIMAGPTARRRSAVAEMAANGLKLDAMVLAKLYFSGDEICEQLTRECSHMFQNGINAEVSEIVELTKGAMSPFFERRMLRCIDQLSCYRILRIDFALNEYAALKKKLIGRLELAQNVRYVIADALAYRNFGAVNFIAENAVAHLDKYSFFSGLEQIVYPMAMTLLSEAARMIFHAKPASMGWKKQSDESDRLGSSLQQHPNGYIGGLIERWLGHAALIEISDSRDVYRQRSLHSSIESIRAVLREDTSFNPICRVRN</sequence>
<gene>
    <name evidence="1" type="ORF">ANCCAN_16530</name>
</gene>
<evidence type="ECO:0000313" key="2">
    <source>
        <dbReference type="Proteomes" id="UP000252519"/>
    </source>
</evidence>
<keyword evidence="2" id="KW-1185">Reference proteome</keyword>
<dbReference type="AlphaFoldDB" id="A0A368G3K1"/>
<organism evidence="1 2">
    <name type="scientific">Ancylostoma caninum</name>
    <name type="common">Dog hookworm</name>
    <dbReference type="NCBI Taxonomy" id="29170"/>
    <lineage>
        <taxon>Eukaryota</taxon>
        <taxon>Metazoa</taxon>
        <taxon>Ecdysozoa</taxon>
        <taxon>Nematoda</taxon>
        <taxon>Chromadorea</taxon>
        <taxon>Rhabditida</taxon>
        <taxon>Rhabditina</taxon>
        <taxon>Rhabditomorpha</taxon>
        <taxon>Strongyloidea</taxon>
        <taxon>Ancylostomatidae</taxon>
        <taxon>Ancylostomatinae</taxon>
        <taxon>Ancylostoma</taxon>
    </lineage>
</organism>
<accession>A0A368G3K1</accession>